<protein>
    <recommendedName>
        <fullName evidence="4">DUF898 family protein</fullName>
    </recommendedName>
</protein>
<dbReference type="AlphaFoldDB" id="G9WJH5"/>
<dbReference type="PATRIC" id="fig|1045004.4.peg.916"/>
<keyword evidence="1" id="KW-0472">Membrane</keyword>
<comment type="caution">
    <text evidence="2">The sequence shown here is derived from an EMBL/GenBank/DDBJ whole genome shotgun (WGS) entry which is preliminary data.</text>
</comment>
<dbReference type="RefSeq" id="WP_007745695.1">
    <property type="nucleotide sequence ID" value="NZ_CM001398.1"/>
</dbReference>
<evidence type="ECO:0000256" key="1">
    <source>
        <dbReference type="SAM" id="Phobius"/>
    </source>
</evidence>
<feature type="transmembrane region" description="Helical" evidence="1">
    <location>
        <begin position="78"/>
        <end position="98"/>
    </location>
</feature>
<dbReference type="InterPro" id="IPR010295">
    <property type="entry name" value="DUF898"/>
</dbReference>
<organism evidence="2 3">
    <name type="scientific">Oenococcus kitaharae DSM 17330</name>
    <dbReference type="NCBI Taxonomy" id="1045004"/>
    <lineage>
        <taxon>Bacteria</taxon>
        <taxon>Bacillati</taxon>
        <taxon>Bacillota</taxon>
        <taxon>Bacilli</taxon>
        <taxon>Lactobacillales</taxon>
        <taxon>Lactobacillaceae</taxon>
        <taxon>Oenococcus</taxon>
    </lineage>
</organism>
<gene>
    <name evidence="2" type="ORF">OKIT_0915</name>
</gene>
<keyword evidence="1" id="KW-0812">Transmembrane</keyword>
<keyword evidence="1" id="KW-1133">Transmembrane helix</keyword>
<dbReference type="HOGENOM" id="CLU_155816_0_0_9"/>
<sequence length="112" mass="12997">MQQAQTLESRHGRKSFFDGGLAQFIGYKILGAIVTSCTLGICYPWAITMIYGWQAKHTVIEGHRQQFDGSAVELFGMWIKWLLLSICTFGIYAFWVNIKLLDWRARHTYFQN</sequence>
<dbReference type="eggNOG" id="COG4269">
    <property type="taxonomic scope" value="Bacteria"/>
</dbReference>
<accession>G9WJH5</accession>
<keyword evidence="3" id="KW-1185">Reference proteome</keyword>
<dbReference type="Proteomes" id="UP000004959">
    <property type="component" value="Chromosome"/>
</dbReference>
<dbReference type="Pfam" id="PF05987">
    <property type="entry name" value="DUF898"/>
    <property type="match status" value="1"/>
</dbReference>
<reference evidence="2 3" key="1">
    <citation type="journal article" date="2012" name="PLoS ONE">
        <title>Functional divergence in the genus oenococcus as predicted by genome sequencing of the newly-described species, Oenococcus kitaharae.</title>
        <authorList>
            <person name="Borneman A.R."/>
            <person name="McCarthy J.M."/>
            <person name="Chambers P.J."/>
            <person name="Bartowsky E.J."/>
        </authorList>
    </citation>
    <scope>NUCLEOTIDE SEQUENCE [LARGE SCALE GENOMIC DNA]</scope>
    <source>
        <strain evidence="3">DSM17330</strain>
    </source>
</reference>
<proteinExistence type="predicted"/>
<name>G9WJH5_9LACO</name>
<dbReference type="EMBL" id="AFVZ01000001">
    <property type="protein sequence ID" value="EHN59020.1"/>
    <property type="molecule type" value="Genomic_DNA"/>
</dbReference>
<dbReference type="OrthoDB" id="637345at2"/>
<feature type="transmembrane region" description="Helical" evidence="1">
    <location>
        <begin position="21"/>
        <end position="46"/>
    </location>
</feature>
<evidence type="ECO:0000313" key="2">
    <source>
        <dbReference type="EMBL" id="EHN59020.1"/>
    </source>
</evidence>
<evidence type="ECO:0000313" key="3">
    <source>
        <dbReference type="Proteomes" id="UP000004959"/>
    </source>
</evidence>
<evidence type="ECO:0008006" key="4">
    <source>
        <dbReference type="Google" id="ProtNLM"/>
    </source>
</evidence>